<dbReference type="PANTHER" id="PTHR42942">
    <property type="entry name" value="6-O-METHYLGUANINE DNA METHYLTRANSFERASE"/>
    <property type="match status" value="1"/>
</dbReference>
<gene>
    <name evidence="3" type="ORF">FLP23_04385</name>
</gene>
<dbReference type="GO" id="GO:0003824">
    <property type="term" value="F:catalytic activity"/>
    <property type="evidence" value="ECO:0007669"/>
    <property type="project" value="InterPro"/>
</dbReference>
<dbReference type="InterPro" id="IPR014048">
    <property type="entry name" value="MethylDNA_cys_MeTrfase_DNA-bd"/>
</dbReference>
<dbReference type="PANTHER" id="PTHR42942:SF1">
    <property type="entry name" value="ALKYLTRANSFERASE-LIKE PROTEIN 1"/>
    <property type="match status" value="1"/>
</dbReference>
<evidence type="ECO:0000256" key="1">
    <source>
        <dbReference type="ARBA" id="ARBA00022763"/>
    </source>
</evidence>
<feature type="domain" description="Methylated-DNA-[protein]-cysteine S-methyltransferase DNA binding" evidence="2">
    <location>
        <begin position="8"/>
        <end position="67"/>
    </location>
</feature>
<dbReference type="EMBL" id="CP043504">
    <property type="protein sequence ID" value="QEO09315.1"/>
    <property type="molecule type" value="Genomic_DNA"/>
</dbReference>
<keyword evidence="3" id="KW-0238">DNA-binding</keyword>
<protein>
    <submittedName>
        <fullName evidence="3">DNA-binding protein</fullName>
    </submittedName>
</protein>
<dbReference type="Proteomes" id="UP000322159">
    <property type="component" value="Chromosome"/>
</dbReference>
<keyword evidence="1" id="KW-0227">DNA damage</keyword>
<dbReference type="SUPFAM" id="SSF46767">
    <property type="entry name" value="Methylated DNA-protein cysteine methyltransferase, C-terminal domain"/>
    <property type="match status" value="1"/>
</dbReference>
<dbReference type="InterPro" id="IPR036217">
    <property type="entry name" value="MethylDNA_cys_MeTrfase_DNAb"/>
</dbReference>
<sequence>MPQPNEDFVTAVLEVVAAIPEGRAMSYGDVAAAIGSRAARGVGQVMSFYGGEVPWWRVVRASGHPAPGHEIRALQHYRAEGTPLSWSRDGQVFRVDLARARHWPEFEPTD</sequence>
<dbReference type="KEGG" id="lyk:FLP23_04385"/>
<keyword evidence="4" id="KW-1185">Reference proteome</keyword>
<dbReference type="RefSeq" id="WP_149324739.1">
    <property type="nucleotide sequence ID" value="NZ_CP043504.1"/>
</dbReference>
<dbReference type="Pfam" id="PF01035">
    <property type="entry name" value="DNA_binding_1"/>
    <property type="match status" value="1"/>
</dbReference>
<evidence type="ECO:0000259" key="2">
    <source>
        <dbReference type="Pfam" id="PF01035"/>
    </source>
</evidence>
<reference evidence="3 4" key="1">
    <citation type="submission" date="2019-09" db="EMBL/GenBank/DDBJ databases">
        <title>Genome sequencing of strain KACC 19322.</title>
        <authorList>
            <person name="Heo J."/>
            <person name="Kim S.-J."/>
            <person name="Kim J.-S."/>
            <person name="Hong S.-B."/>
            <person name="Kwon S.-W."/>
        </authorList>
    </citation>
    <scope>NUCLEOTIDE SEQUENCE [LARGE SCALE GENOMIC DNA]</scope>
    <source>
        <strain evidence="3 4">KACC 19322</strain>
    </source>
</reference>
<dbReference type="Gene3D" id="1.10.10.10">
    <property type="entry name" value="Winged helix-like DNA-binding domain superfamily/Winged helix DNA-binding domain"/>
    <property type="match status" value="1"/>
</dbReference>
<name>A0A5C1Y7Y0_9MICO</name>
<dbReference type="InterPro" id="IPR052520">
    <property type="entry name" value="ATL_DNA_repair"/>
</dbReference>
<dbReference type="GO" id="GO:0003677">
    <property type="term" value="F:DNA binding"/>
    <property type="evidence" value="ECO:0007669"/>
    <property type="project" value="UniProtKB-KW"/>
</dbReference>
<evidence type="ECO:0000313" key="4">
    <source>
        <dbReference type="Proteomes" id="UP000322159"/>
    </source>
</evidence>
<dbReference type="CDD" id="cd06445">
    <property type="entry name" value="ATase"/>
    <property type="match status" value="1"/>
</dbReference>
<dbReference type="GO" id="GO:0006281">
    <property type="term" value="P:DNA repair"/>
    <property type="evidence" value="ECO:0007669"/>
    <property type="project" value="InterPro"/>
</dbReference>
<dbReference type="AlphaFoldDB" id="A0A5C1Y7Y0"/>
<proteinExistence type="predicted"/>
<evidence type="ECO:0000313" key="3">
    <source>
        <dbReference type="EMBL" id="QEO09315.1"/>
    </source>
</evidence>
<accession>A0A5C1Y7Y0</accession>
<dbReference type="InterPro" id="IPR036388">
    <property type="entry name" value="WH-like_DNA-bd_sf"/>
</dbReference>
<organism evidence="3 4">
    <name type="scientific">Protaetiibacter larvae</name>
    <dbReference type="NCBI Taxonomy" id="2592654"/>
    <lineage>
        <taxon>Bacteria</taxon>
        <taxon>Bacillati</taxon>
        <taxon>Actinomycetota</taxon>
        <taxon>Actinomycetes</taxon>
        <taxon>Micrococcales</taxon>
        <taxon>Microbacteriaceae</taxon>
        <taxon>Protaetiibacter</taxon>
    </lineage>
</organism>
<dbReference type="OrthoDB" id="9132167at2"/>